<dbReference type="SUPFAM" id="SSF46689">
    <property type="entry name" value="Homeodomain-like"/>
    <property type="match status" value="2"/>
</dbReference>
<accession>A0A6V8MME4</accession>
<dbReference type="PANTHER" id="PTHR37812">
    <property type="entry name" value="MU-LIKE PROPHAGE FLUMU PROTEIN C"/>
    <property type="match status" value="1"/>
</dbReference>
<sequence length="250" mass="28472">MATERFNGRAKQGAVGEAFLTDLKFQIARLLCLEGIKKESAIAIVEGVSEHLMHQWGGMAIYIPKKLSKKNNLRNIDIYAEYKNGRSCQNLACKHGLSVLDIGKILHKTREQIRLDSQRRVSSTTNSPSGNEKHRAFGQEFLEDIETEVIEGLCRYGVHQQLAMVIGTKIYKHLAHCWAGISNIYIPTMIGNTILERNAEIYTSFKNGASHRELAAKHNITPRQIYDILKKVREQRREEAKRRVTQTLKT</sequence>
<protein>
    <recommendedName>
        <fullName evidence="1">Mor transcription activator domain-containing protein</fullName>
    </recommendedName>
</protein>
<proteinExistence type="predicted"/>
<dbReference type="Gene3D" id="1.10.10.60">
    <property type="entry name" value="Homeodomain-like"/>
    <property type="match status" value="2"/>
</dbReference>
<dbReference type="InterPro" id="IPR052411">
    <property type="entry name" value="c-mor_Regulatory_Protein"/>
</dbReference>
<dbReference type="InterPro" id="IPR009057">
    <property type="entry name" value="Homeodomain-like_sf"/>
</dbReference>
<evidence type="ECO:0000313" key="3">
    <source>
        <dbReference type="Proteomes" id="UP000556026"/>
    </source>
</evidence>
<gene>
    <name evidence="2" type="ORF">GMST_35030</name>
</gene>
<dbReference type="PANTHER" id="PTHR37812:SF1">
    <property type="entry name" value="MU-LIKE PROPHAGE FLUMU PROTEIN C"/>
    <property type="match status" value="1"/>
</dbReference>
<dbReference type="RefSeq" id="WP_183355972.1">
    <property type="nucleotide sequence ID" value="NZ_BLXX01000012.1"/>
</dbReference>
<dbReference type="AlphaFoldDB" id="A0A6V8MME4"/>
<dbReference type="EMBL" id="BLXX01000012">
    <property type="protein sequence ID" value="GFO61178.1"/>
    <property type="molecule type" value="Genomic_DNA"/>
</dbReference>
<evidence type="ECO:0000313" key="2">
    <source>
        <dbReference type="EMBL" id="GFO61178.1"/>
    </source>
</evidence>
<dbReference type="Proteomes" id="UP000556026">
    <property type="component" value="Unassembled WGS sequence"/>
</dbReference>
<reference evidence="3" key="1">
    <citation type="submission" date="2020-06" db="EMBL/GenBank/DDBJ databases">
        <title>Draft genomic sequence of Geomonas sp. Red330.</title>
        <authorList>
            <person name="Itoh H."/>
            <person name="Zhenxing X."/>
            <person name="Ushijima N."/>
            <person name="Masuda Y."/>
            <person name="Shiratori Y."/>
            <person name="Senoo K."/>
        </authorList>
    </citation>
    <scope>NUCLEOTIDE SEQUENCE [LARGE SCALE GENOMIC DNA]</scope>
    <source>
        <strain evidence="3">Red330</strain>
    </source>
</reference>
<dbReference type="Pfam" id="PF08765">
    <property type="entry name" value="Mor"/>
    <property type="match status" value="2"/>
</dbReference>
<dbReference type="InterPro" id="IPR014875">
    <property type="entry name" value="Mor_transcription_activator"/>
</dbReference>
<comment type="caution">
    <text evidence="2">The sequence shown here is derived from an EMBL/GenBank/DDBJ whole genome shotgun (WGS) entry which is preliminary data.</text>
</comment>
<feature type="domain" description="Mor transcription activator" evidence="1">
    <location>
        <begin position="139"/>
        <end position="242"/>
    </location>
</feature>
<feature type="domain" description="Mor transcription activator" evidence="1">
    <location>
        <begin position="18"/>
        <end position="120"/>
    </location>
</feature>
<organism evidence="2 3">
    <name type="scientific">Geomonas silvestris</name>
    <dbReference type="NCBI Taxonomy" id="2740184"/>
    <lineage>
        <taxon>Bacteria</taxon>
        <taxon>Pseudomonadati</taxon>
        <taxon>Thermodesulfobacteriota</taxon>
        <taxon>Desulfuromonadia</taxon>
        <taxon>Geobacterales</taxon>
        <taxon>Geobacteraceae</taxon>
        <taxon>Geomonas</taxon>
    </lineage>
</organism>
<evidence type="ECO:0000259" key="1">
    <source>
        <dbReference type="Pfam" id="PF08765"/>
    </source>
</evidence>
<keyword evidence="3" id="KW-1185">Reference proteome</keyword>
<name>A0A6V8MME4_9BACT</name>